<dbReference type="InterPro" id="IPR050923">
    <property type="entry name" value="Cell_Proc_Reg/RNA_Proc"/>
</dbReference>
<keyword evidence="3" id="KW-0472">Membrane</keyword>
<name>A0A7C9HZH9_9MICO</name>
<dbReference type="RefSeq" id="WP_155842205.1">
    <property type="nucleotide sequence ID" value="NZ_BAAAIA010000002.1"/>
</dbReference>
<dbReference type="SMART" id="SM00240">
    <property type="entry name" value="FHA"/>
    <property type="match status" value="1"/>
</dbReference>
<keyword evidence="6" id="KW-1185">Reference proteome</keyword>
<dbReference type="Pfam" id="PF00498">
    <property type="entry name" value="FHA"/>
    <property type="match status" value="1"/>
</dbReference>
<feature type="transmembrane region" description="Helical" evidence="3">
    <location>
        <begin position="124"/>
        <end position="145"/>
    </location>
</feature>
<dbReference type="EMBL" id="WODA01000017">
    <property type="protein sequence ID" value="MUN07300.1"/>
    <property type="molecule type" value="Genomic_DNA"/>
</dbReference>
<dbReference type="SUPFAM" id="SSF49879">
    <property type="entry name" value="SMAD/FHA domain"/>
    <property type="match status" value="1"/>
</dbReference>
<proteinExistence type="predicted"/>
<dbReference type="AlphaFoldDB" id="A0A7C9HZH9"/>
<comment type="caution">
    <text evidence="5">The sequence shown here is derived from an EMBL/GenBank/DDBJ whole genome shotgun (WGS) entry which is preliminary data.</text>
</comment>
<feature type="domain" description="FHA" evidence="4">
    <location>
        <begin position="31"/>
        <end position="80"/>
    </location>
</feature>
<sequence length="275" mass="27909">MSPQHAAPEPTLLVVGGRWGGRRLAVPPGPTVIGRDPSCGIVLDVDGVSRRHARLVRTGDTVTIEDAGSTNGTAVNGGAAAGPHELHHGDLVTLGSIELSYLGPRERPVPHVVPRRGRVRIWRAVVVGALVNLMLLGVVVLVQLTTGLTGVAPWIAAPLTGMAAALVQLTKDAVTRVPEPPPLPAVGGVPGAVVAPSAPDASRTPDADPRPPPTGARTTAPMGFEVPKRRRGLPVSVAAIVTVLVLGVGGVAVAFGVATLTGYVTGGQEPSPSTP</sequence>
<dbReference type="Proteomes" id="UP000480122">
    <property type="component" value="Unassembled WGS sequence"/>
</dbReference>
<dbReference type="Gene3D" id="2.60.200.20">
    <property type="match status" value="1"/>
</dbReference>
<dbReference type="OrthoDB" id="277520at2"/>
<dbReference type="CDD" id="cd00060">
    <property type="entry name" value="FHA"/>
    <property type="match status" value="1"/>
</dbReference>
<evidence type="ECO:0000259" key="4">
    <source>
        <dbReference type="PROSITE" id="PS50006"/>
    </source>
</evidence>
<feature type="transmembrane region" description="Helical" evidence="3">
    <location>
        <begin position="237"/>
        <end position="264"/>
    </location>
</feature>
<organism evidence="5 6">
    <name type="scientific">Agromyces luteolus</name>
    <dbReference type="NCBI Taxonomy" id="88373"/>
    <lineage>
        <taxon>Bacteria</taxon>
        <taxon>Bacillati</taxon>
        <taxon>Actinomycetota</taxon>
        <taxon>Actinomycetes</taxon>
        <taxon>Micrococcales</taxon>
        <taxon>Microbacteriaceae</taxon>
        <taxon>Agromyces</taxon>
    </lineage>
</organism>
<evidence type="ECO:0000313" key="6">
    <source>
        <dbReference type="Proteomes" id="UP000480122"/>
    </source>
</evidence>
<evidence type="ECO:0000256" key="1">
    <source>
        <dbReference type="ARBA" id="ARBA00022553"/>
    </source>
</evidence>
<evidence type="ECO:0000313" key="5">
    <source>
        <dbReference type="EMBL" id="MUN07300.1"/>
    </source>
</evidence>
<protein>
    <submittedName>
        <fullName evidence="5">FHA domain-containing protein</fullName>
    </submittedName>
</protein>
<feature type="transmembrane region" description="Helical" evidence="3">
    <location>
        <begin position="151"/>
        <end position="169"/>
    </location>
</feature>
<reference evidence="5 6" key="1">
    <citation type="submission" date="2019-11" db="EMBL/GenBank/DDBJ databases">
        <title>Agromyces kandeliae sp. nov., isolated from mangrove soil.</title>
        <authorList>
            <person name="Wang R."/>
        </authorList>
    </citation>
    <scope>NUCLEOTIDE SEQUENCE [LARGE SCALE GENOMIC DNA]</scope>
    <source>
        <strain evidence="5 6">JCM 11431</strain>
    </source>
</reference>
<evidence type="ECO:0000256" key="2">
    <source>
        <dbReference type="SAM" id="MobiDB-lite"/>
    </source>
</evidence>
<dbReference type="PANTHER" id="PTHR23308">
    <property type="entry name" value="NUCLEAR INHIBITOR OF PROTEIN PHOSPHATASE-1"/>
    <property type="match status" value="1"/>
</dbReference>
<dbReference type="PROSITE" id="PS50006">
    <property type="entry name" value="FHA_DOMAIN"/>
    <property type="match status" value="1"/>
</dbReference>
<keyword evidence="1" id="KW-0597">Phosphoprotein</keyword>
<gene>
    <name evidence="5" type="ORF">GLX25_09235</name>
</gene>
<feature type="compositionally biased region" description="Low complexity" evidence="2">
    <location>
        <begin position="185"/>
        <end position="202"/>
    </location>
</feature>
<feature type="region of interest" description="Disordered" evidence="2">
    <location>
        <begin position="181"/>
        <end position="221"/>
    </location>
</feature>
<accession>A0A7C9HZH9</accession>
<evidence type="ECO:0000256" key="3">
    <source>
        <dbReference type="SAM" id="Phobius"/>
    </source>
</evidence>
<dbReference type="InterPro" id="IPR008984">
    <property type="entry name" value="SMAD_FHA_dom_sf"/>
</dbReference>
<dbReference type="InterPro" id="IPR000253">
    <property type="entry name" value="FHA_dom"/>
</dbReference>
<keyword evidence="3" id="KW-1133">Transmembrane helix</keyword>
<keyword evidence="3" id="KW-0812">Transmembrane</keyword>